<dbReference type="Proteomes" id="UP001596044">
    <property type="component" value="Unassembled WGS sequence"/>
</dbReference>
<dbReference type="PANTHER" id="PTHR43479:SF11">
    <property type="entry name" value="ACREF_ENVCD OPERON REPRESSOR-RELATED"/>
    <property type="match status" value="1"/>
</dbReference>
<reference evidence="5" key="1">
    <citation type="journal article" date="2019" name="Int. J. Syst. Evol. Microbiol.">
        <title>The Global Catalogue of Microorganisms (GCM) 10K type strain sequencing project: providing services to taxonomists for standard genome sequencing and annotation.</title>
        <authorList>
            <consortium name="The Broad Institute Genomics Platform"/>
            <consortium name="The Broad Institute Genome Sequencing Center for Infectious Disease"/>
            <person name="Wu L."/>
            <person name="Ma J."/>
        </authorList>
    </citation>
    <scope>NUCLEOTIDE SEQUENCE [LARGE SCALE GENOMIC DNA]</scope>
    <source>
        <strain evidence="5">KACC 11904</strain>
    </source>
</reference>
<sequence>MKQEERRFQTRNRLLEATKALIHEKGCHSITMKDIMEKSQLSKGAIFHYVKSKDEIFALVLQERLEETNQRFMAEVEVNEKTFAGPMHKIMLSLSSLEASNEVTNMVLVYLLGKENEPAVAEVLQRFYERSVQLSRTWIVTGQQHGVIPQSVNADKTAEMFVLISIGMRVRSSFPAISASFTSADFSDLIVNQLQPE</sequence>
<name>A0ABW0KGC1_9BACL</name>
<feature type="domain" description="HTH tetR-type" evidence="3">
    <location>
        <begin position="8"/>
        <end position="68"/>
    </location>
</feature>
<dbReference type="InterPro" id="IPR001647">
    <property type="entry name" value="HTH_TetR"/>
</dbReference>
<dbReference type="EMBL" id="JBHSMJ010000040">
    <property type="protein sequence ID" value="MFC5451808.1"/>
    <property type="molecule type" value="Genomic_DNA"/>
</dbReference>
<dbReference type="InterPro" id="IPR009057">
    <property type="entry name" value="Homeodomain-like_sf"/>
</dbReference>
<evidence type="ECO:0000256" key="1">
    <source>
        <dbReference type="ARBA" id="ARBA00023125"/>
    </source>
</evidence>
<gene>
    <name evidence="4" type="ORF">ACFPOG_26765</name>
</gene>
<dbReference type="SUPFAM" id="SSF48498">
    <property type="entry name" value="Tetracyclin repressor-like, C-terminal domain"/>
    <property type="match status" value="1"/>
</dbReference>
<keyword evidence="1 2" id="KW-0238">DNA-binding</keyword>
<keyword evidence="5" id="KW-1185">Reference proteome</keyword>
<comment type="caution">
    <text evidence="4">The sequence shown here is derived from an EMBL/GenBank/DDBJ whole genome shotgun (WGS) entry which is preliminary data.</text>
</comment>
<evidence type="ECO:0000313" key="5">
    <source>
        <dbReference type="Proteomes" id="UP001596044"/>
    </source>
</evidence>
<dbReference type="InterPro" id="IPR036271">
    <property type="entry name" value="Tet_transcr_reg_TetR-rel_C_sf"/>
</dbReference>
<dbReference type="RefSeq" id="WP_270879985.1">
    <property type="nucleotide sequence ID" value="NZ_JAQFVF010000027.1"/>
</dbReference>
<evidence type="ECO:0000259" key="3">
    <source>
        <dbReference type="PROSITE" id="PS50977"/>
    </source>
</evidence>
<evidence type="ECO:0000256" key="2">
    <source>
        <dbReference type="PROSITE-ProRule" id="PRU00335"/>
    </source>
</evidence>
<proteinExistence type="predicted"/>
<dbReference type="SUPFAM" id="SSF46689">
    <property type="entry name" value="Homeodomain-like"/>
    <property type="match status" value="1"/>
</dbReference>
<dbReference type="PROSITE" id="PS50977">
    <property type="entry name" value="HTH_TETR_2"/>
    <property type="match status" value="1"/>
</dbReference>
<dbReference type="InterPro" id="IPR050624">
    <property type="entry name" value="HTH-type_Tx_Regulator"/>
</dbReference>
<dbReference type="PANTHER" id="PTHR43479">
    <property type="entry name" value="ACREF/ENVCD OPERON REPRESSOR-RELATED"/>
    <property type="match status" value="1"/>
</dbReference>
<accession>A0ABW0KGC1</accession>
<dbReference type="Pfam" id="PF00440">
    <property type="entry name" value="TetR_N"/>
    <property type="match status" value="1"/>
</dbReference>
<protein>
    <submittedName>
        <fullName evidence="4">TetR/AcrR family transcriptional regulator</fullName>
    </submittedName>
</protein>
<feature type="DNA-binding region" description="H-T-H motif" evidence="2">
    <location>
        <begin position="31"/>
        <end position="50"/>
    </location>
</feature>
<dbReference type="Gene3D" id="1.10.357.10">
    <property type="entry name" value="Tetracycline Repressor, domain 2"/>
    <property type="match status" value="1"/>
</dbReference>
<organism evidence="4 5">
    <name type="scientific">Paenibacillus aestuarii</name>
    <dbReference type="NCBI Taxonomy" id="516965"/>
    <lineage>
        <taxon>Bacteria</taxon>
        <taxon>Bacillati</taxon>
        <taxon>Bacillota</taxon>
        <taxon>Bacilli</taxon>
        <taxon>Bacillales</taxon>
        <taxon>Paenibacillaceae</taxon>
        <taxon>Paenibacillus</taxon>
    </lineage>
</organism>
<dbReference type="PRINTS" id="PR00455">
    <property type="entry name" value="HTHTETR"/>
</dbReference>
<evidence type="ECO:0000313" key="4">
    <source>
        <dbReference type="EMBL" id="MFC5451808.1"/>
    </source>
</evidence>